<feature type="region of interest" description="Disordered" evidence="1">
    <location>
        <begin position="228"/>
        <end position="269"/>
    </location>
</feature>
<evidence type="ECO:0000313" key="2">
    <source>
        <dbReference type="EMBL" id="GEU74168.1"/>
    </source>
</evidence>
<proteinExistence type="predicted"/>
<sequence>MAHIRSQGALIQSINPPLLTCYTVGSGEDMMEHDIELIDPIPQTPHDLPLLVGHTPGSNEGSMRLKELMDLFTTLLQKVLDLENVKTAQAKETANEDTDTEMIVKDKGNCEKGGSTTKIVSTATLDISAARLAVSTAEPKEVAQQKKSITTLQPLLTIDPKDKGRERQEEASKAALAEMYDGVQAQIDADHELAVRLTHEEQEKYTVEERSKLLAEFFERRKKQLAKERAEAIRSKKKRAASSSSKHKSPKKQKVNDQESKDSDKEHRKCLKMVPDADKAIDYETLDVKSLIIDYESQVLETTEVDVLDSHKIIMERFPANDPLGYDLILWGDLKTLVESSKDDEIWRNQQDWKLLSWKLYETCGVNILMLDDSLVSINMFVEKSYPLTKEILEKMLSSKLEVETESTLALDLIKFIKLQTKEK</sequence>
<evidence type="ECO:0000256" key="1">
    <source>
        <dbReference type="SAM" id="MobiDB-lite"/>
    </source>
</evidence>
<comment type="caution">
    <text evidence="2">The sequence shown here is derived from an EMBL/GenBank/DDBJ whole genome shotgun (WGS) entry which is preliminary data.</text>
</comment>
<gene>
    <name evidence="2" type="ORF">Tci_046146</name>
</gene>
<protein>
    <submittedName>
        <fullName evidence="2">Uncharacterized protein</fullName>
    </submittedName>
</protein>
<reference evidence="2" key="1">
    <citation type="journal article" date="2019" name="Sci. Rep.">
        <title>Draft genome of Tanacetum cinerariifolium, the natural source of mosquito coil.</title>
        <authorList>
            <person name="Yamashiro T."/>
            <person name="Shiraishi A."/>
            <person name="Satake H."/>
            <person name="Nakayama K."/>
        </authorList>
    </citation>
    <scope>NUCLEOTIDE SEQUENCE</scope>
</reference>
<dbReference type="EMBL" id="BKCJ010006833">
    <property type="protein sequence ID" value="GEU74168.1"/>
    <property type="molecule type" value="Genomic_DNA"/>
</dbReference>
<accession>A0A6L2MJN4</accession>
<feature type="compositionally biased region" description="Basic and acidic residues" evidence="1">
    <location>
        <begin position="254"/>
        <end position="267"/>
    </location>
</feature>
<dbReference type="AlphaFoldDB" id="A0A6L2MJN4"/>
<feature type="compositionally biased region" description="Basic residues" evidence="1">
    <location>
        <begin position="235"/>
        <end position="253"/>
    </location>
</feature>
<name>A0A6L2MJN4_TANCI</name>
<organism evidence="2">
    <name type="scientific">Tanacetum cinerariifolium</name>
    <name type="common">Dalmatian daisy</name>
    <name type="synonym">Chrysanthemum cinerariifolium</name>
    <dbReference type="NCBI Taxonomy" id="118510"/>
    <lineage>
        <taxon>Eukaryota</taxon>
        <taxon>Viridiplantae</taxon>
        <taxon>Streptophyta</taxon>
        <taxon>Embryophyta</taxon>
        <taxon>Tracheophyta</taxon>
        <taxon>Spermatophyta</taxon>
        <taxon>Magnoliopsida</taxon>
        <taxon>eudicotyledons</taxon>
        <taxon>Gunneridae</taxon>
        <taxon>Pentapetalae</taxon>
        <taxon>asterids</taxon>
        <taxon>campanulids</taxon>
        <taxon>Asterales</taxon>
        <taxon>Asteraceae</taxon>
        <taxon>Asteroideae</taxon>
        <taxon>Anthemideae</taxon>
        <taxon>Anthemidinae</taxon>
        <taxon>Tanacetum</taxon>
    </lineage>
</organism>